<comment type="subunit">
    <text evidence="1">Self-associates forming complexes of several hundred monomers.</text>
</comment>
<reference evidence="9 10" key="1">
    <citation type="submission" date="2016-03" db="EMBL/GenBank/DDBJ databases">
        <title>Cyphomyrmex costatus WGS genome.</title>
        <authorList>
            <person name="Nygaard S."/>
            <person name="Hu H."/>
            <person name="Boomsma J."/>
            <person name="Zhang G."/>
        </authorList>
    </citation>
    <scope>NUCLEOTIDE SEQUENCE [LARGE SCALE GENOMIC DNA]</scope>
    <source>
        <strain evidence="9">MS0001</strain>
        <tissue evidence="9">Whole body</tissue>
    </source>
</reference>
<feature type="coiled-coil region" evidence="6">
    <location>
        <begin position="291"/>
        <end position="345"/>
    </location>
</feature>
<dbReference type="PANTHER" id="PTHR21411:SF0">
    <property type="entry name" value="REGULATORY PROTEIN ZESTE"/>
    <property type="match status" value="1"/>
</dbReference>
<keyword evidence="10" id="KW-1185">Reference proteome</keyword>
<evidence type="ECO:0000256" key="6">
    <source>
        <dbReference type="SAM" id="Coils"/>
    </source>
</evidence>
<evidence type="ECO:0000256" key="4">
    <source>
        <dbReference type="ARBA" id="ARBA00023163"/>
    </source>
</evidence>
<keyword evidence="3" id="KW-0805">Transcription regulation</keyword>
<dbReference type="Proteomes" id="UP000078542">
    <property type="component" value="Unassembled WGS sequence"/>
</dbReference>
<feature type="domain" description="Myb/SANT-like DNA-binding" evidence="8">
    <location>
        <begin position="13"/>
        <end position="91"/>
    </location>
</feature>
<comment type="function">
    <text evidence="5">Involved in transvection phenomena (= synapsis-dependent gene expression), where the synaptic pairing of chromosomes carrying genes with which zeste interacts influences the expression of these genes. Zeste binds to DNA and stimulates transcription from a nearby promoter.</text>
</comment>
<dbReference type="EMBL" id="KQ977156">
    <property type="protein sequence ID" value="KYN05248.1"/>
    <property type="molecule type" value="Genomic_DNA"/>
</dbReference>
<keyword evidence="4" id="KW-0804">Transcription</keyword>
<evidence type="ECO:0000256" key="7">
    <source>
        <dbReference type="SAM" id="MobiDB-lite"/>
    </source>
</evidence>
<accession>A0A151IKX4</accession>
<keyword evidence="6" id="KW-0175">Coiled coil</keyword>
<protein>
    <recommendedName>
        <fullName evidence="2">Regulatory protein zeste</fullName>
    </recommendedName>
</protein>
<dbReference type="InterPro" id="IPR028002">
    <property type="entry name" value="Myb_DNA-bind_5"/>
</dbReference>
<gene>
    <name evidence="9" type="ORF">ALC62_03852</name>
</gene>
<dbReference type="STRING" id="456900.A0A151IKX4"/>
<evidence type="ECO:0000313" key="9">
    <source>
        <dbReference type="EMBL" id="KYN05248.1"/>
    </source>
</evidence>
<evidence type="ECO:0000259" key="8">
    <source>
        <dbReference type="Pfam" id="PF13873"/>
    </source>
</evidence>
<dbReference type="KEGG" id="ccoa:108773609"/>
<dbReference type="AlphaFoldDB" id="A0A151IKX4"/>
<feature type="compositionally biased region" description="Polar residues" evidence="7">
    <location>
        <begin position="245"/>
        <end position="254"/>
    </location>
</feature>
<name>A0A151IKX4_9HYME</name>
<feature type="region of interest" description="Disordered" evidence="7">
    <location>
        <begin position="240"/>
        <end position="279"/>
    </location>
</feature>
<evidence type="ECO:0000256" key="2">
    <source>
        <dbReference type="ARBA" id="ARBA00016807"/>
    </source>
</evidence>
<dbReference type="OrthoDB" id="7693165at2759"/>
<dbReference type="PANTHER" id="PTHR21411">
    <property type="entry name" value="APONTIC"/>
    <property type="match status" value="1"/>
</dbReference>
<evidence type="ECO:0000256" key="1">
    <source>
        <dbReference type="ARBA" id="ARBA00011764"/>
    </source>
</evidence>
<sequence>MSGEVEQTKKRARSANYTSEEKATLISIVSKYKNIIESKKTDKVTWKDKNDTWETVTNEFNAVAPNGNYRTTDSLKKFYENMKKETRKMAAQEKMELFKTGGGRPTHKILDPMHDSILTLMNSKTVKGLNNMFDSDTIILDSDSTNIFTSVSNANNTLDSVTNSTMDHNNESDSNTEECCMYEVLEEDYSKEMNNTHTTYNIDVNSNMSASQNKKEVKKTKPTLNWRTYVPDKLKTSKHTALKVNESNTFQDQGESSKENETNTSKTITRRRRPSTMALNSSHISKQYSDLAEIKMELAKLQLIAQKEEMAVKQKQNEFEFELRKKSLELDIELKKAQLKRLQASSFIQQPFNIN</sequence>
<evidence type="ECO:0000256" key="5">
    <source>
        <dbReference type="ARBA" id="ARBA00025466"/>
    </source>
</evidence>
<evidence type="ECO:0000256" key="3">
    <source>
        <dbReference type="ARBA" id="ARBA00023015"/>
    </source>
</evidence>
<organism evidence="9 10">
    <name type="scientific">Cyphomyrmex costatus</name>
    <dbReference type="NCBI Taxonomy" id="456900"/>
    <lineage>
        <taxon>Eukaryota</taxon>
        <taxon>Metazoa</taxon>
        <taxon>Ecdysozoa</taxon>
        <taxon>Arthropoda</taxon>
        <taxon>Hexapoda</taxon>
        <taxon>Insecta</taxon>
        <taxon>Pterygota</taxon>
        <taxon>Neoptera</taxon>
        <taxon>Endopterygota</taxon>
        <taxon>Hymenoptera</taxon>
        <taxon>Apocrita</taxon>
        <taxon>Aculeata</taxon>
        <taxon>Formicoidea</taxon>
        <taxon>Formicidae</taxon>
        <taxon>Myrmicinae</taxon>
        <taxon>Cyphomyrmex</taxon>
    </lineage>
</organism>
<proteinExistence type="predicted"/>
<evidence type="ECO:0000313" key="10">
    <source>
        <dbReference type="Proteomes" id="UP000078542"/>
    </source>
</evidence>
<dbReference type="Pfam" id="PF13873">
    <property type="entry name" value="Myb_DNA-bind_5"/>
    <property type="match status" value="1"/>
</dbReference>